<sequence>MRVQQIPNYELIIKTNSYTGNFERELISYALGTLDNVQMEMGNFHGDYEMDLFWEEEFSSKRKDYYDDYELKDEYLMETYQDVDDWEQMTFYHMTDECNSLAIQLVKPLNEYWEEIVIRRIKKFFDERPCRYSWTLPKDGKLEDLYLIDSNENRIKDYM</sequence>
<evidence type="ECO:0000313" key="2">
    <source>
        <dbReference type="Proteomes" id="UP000012589"/>
    </source>
</evidence>
<reference evidence="1 2" key="1">
    <citation type="journal article" date="2014" name="Genome Announc.">
        <title>Draft genome sequences of the altered schaedler flora, a defined bacterial community from gnotobiotic mice.</title>
        <authorList>
            <person name="Wannemuehler M.J."/>
            <person name="Overstreet A.M."/>
            <person name="Ward D.V."/>
            <person name="Phillips G.J."/>
        </authorList>
    </citation>
    <scope>NUCLEOTIDE SEQUENCE [LARGE SCALE GENOMIC DNA]</scope>
    <source>
        <strain evidence="1 2">ASF492</strain>
    </source>
</reference>
<dbReference type="AlphaFoldDB" id="N2A3S3"/>
<comment type="caution">
    <text evidence="1">The sequence shown here is derived from an EMBL/GenBank/DDBJ whole genome shotgun (WGS) entry which is preliminary data.</text>
</comment>
<dbReference type="EMBL" id="AQFT01000136">
    <property type="protein sequence ID" value="EMZ21108.1"/>
    <property type="molecule type" value="Genomic_DNA"/>
</dbReference>
<evidence type="ECO:0000313" key="1">
    <source>
        <dbReference type="EMBL" id="EMZ21108.1"/>
    </source>
</evidence>
<dbReference type="STRING" id="1235802.C823_04681"/>
<protein>
    <submittedName>
        <fullName evidence="1">Uncharacterized protein</fullName>
    </submittedName>
</protein>
<gene>
    <name evidence="1" type="ORF">C823_04681</name>
</gene>
<accession>N2A3S3</accession>
<dbReference type="HOGENOM" id="CLU_1658193_0_0_9"/>
<name>N2A3S3_9FIRM</name>
<keyword evidence="2" id="KW-1185">Reference proteome</keyword>
<proteinExistence type="predicted"/>
<dbReference type="PATRIC" id="fig|1235802.3.peg.4943"/>
<dbReference type="Proteomes" id="UP000012589">
    <property type="component" value="Unassembled WGS sequence"/>
</dbReference>
<organism evidence="1 2">
    <name type="scientific">Eubacterium plexicaudatum ASF492</name>
    <dbReference type="NCBI Taxonomy" id="1235802"/>
    <lineage>
        <taxon>Bacteria</taxon>
        <taxon>Bacillati</taxon>
        <taxon>Bacillota</taxon>
        <taxon>Clostridia</taxon>
        <taxon>Eubacteriales</taxon>
        <taxon>Eubacteriaceae</taxon>
        <taxon>Eubacterium</taxon>
    </lineage>
</organism>